<evidence type="ECO:0000313" key="6">
    <source>
        <dbReference type="EMBL" id="CAB3265922.1"/>
    </source>
</evidence>
<gene>
    <name evidence="6" type="primary">Sdr16c5</name>
</gene>
<name>A0A6F9DR53_9ASCI</name>
<organism evidence="6">
    <name type="scientific">Phallusia mammillata</name>
    <dbReference type="NCBI Taxonomy" id="59560"/>
    <lineage>
        <taxon>Eukaryota</taxon>
        <taxon>Metazoa</taxon>
        <taxon>Chordata</taxon>
        <taxon>Tunicata</taxon>
        <taxon>Ascidiacea</taxon>
        <taxon>Phlebobranchia</taxon>
        <taxon>Ascidiidae</taxon>
        <taxon>Phallusia</taxon>
    </lineage>
</organism>
<keyword evidence="5" id="KW-1133">Transmembrane helix</keyword>
<dbReference type="CDD" id="cd05339">
    <property type="entry name" value="17beta-HSDXI-like_SDR_c"/>
    <property type="match status" value="1"/>
</dbReference>
<dbReference type="PRINTS" id="PR00081">
    <property type="entry name" value="GDHRDH"/>
</dbReference>
<dbReference type="AlphaFoldDB" id="A0A6F9DR53"/>
<proteinExistence type="evidence at transcript level"/>
<evidence type="ECO:0000256" key="1">
    <source>
        <dbReference type="ARBA" id="ARBA00006484"/>
    </source>
</evidence>
<dbReference type="Gene3D" id="3.40.50.720">
    <property type="entry name" value="NAD(P)-binding Rossmann-like Domain"/>
    <property type="match status" value="1"/>
</dbReference>
<evidence type="ECO:0000256" key="4">
    <source>
        <dbReference type="RuleBase" id="RU000363"/>
    </source>
</evidence>
<keyword evidence="5" id="KW-0472">Membrane</keyword>
<dbReference type="PANTHER" id="PTHR24322">
    <property type="entry name" value="PKSB"/>
    <property type="match status" value="1"/>
</dbReference>
<dbReference type="InterPro" id="IPR002347">
    <property type="entry name" value="SDR_fam"/>
</dbReference>
<dbReference type="GO" id="GO:0016616">
    <property type="term" value="F:oxidoreductase activity, acting on the CH-OH group of donors, NAD or NADP as acceptor"/>
    <property type="evidence" value="ECO:0007669"/>
    <property type="project" value="TreeGrafter"/>
</dbReference>
<evidence type="ECO:0000256" key="2">
    <source>
        <dbReference type="ARBA" id="ARBA00023002"/>
    </source>
</evidence>
<evidence type="ECO:0000256" key="3">
    <source>
        <dbReference type="ARBA" id="ARBA00023027"/>
    </source>
</evidence>
<comment type="similarity">
    <text evidence="1 4">Belongs to the short-chain dehydrogenases/reductases (SDR) family.</text>
</comment>
<dbReference type="GO" id="GO:0005811">
    <property type="term" value="C:lipid droplet"/>
    <property type="evidence" value="ECO:0007669"/>
    <property type="project" value="TreeGrafter"/>
</dbReference>
<protein>
    <submittedName>
        <fullName evidence="6">Epidermal retinol dehydrogenase 2</fullName>
    </submittedName>
</protein>
<dbReference type="PRINTS" id="PR00080">
    <property type="entry name" value="SDRFAMILY"/>
</dbReference>
<sequence length="303" mass="33354">MGEFTVVSFFTGMFWAMVYWVVAIFQFFVPPPRKDVSGKIVLITGAGSGIGQKLSIEFAKLGCSVVGWDISTDGLSKTGSLMSDERMTSQWHPYKCDITDRHRVYEVAEKVQEDVGCVDILINNAGIVTGKKFLDCRDEMIIKTMEVNTIAHFWTLKAFLPGMIDRDSGHVVTVASGAGLFGMPGQCDYAASKFAAVGLTEALYCELEYSKSTGVKTTVVCPYYIDTGMFKGVETPLLPMIKSDDAVNQIVDAVLRNKTMLLMPRIVYFLYYLKGLMPAKTAFLTGNASGTMASMDTFRGRVD</sequence>
<dbReference type="Pfam" id="PF00106">
    <property type="entry name" value="adh_short"/>
    <property type="match status" value="1"/>
</dbReference>
<evidence type="ECO:0000256" key="5">
    <source>
        <dbReference type="SAM" id="Phobius"/>
    </source>
</evidence>
<dbReference type="EMBL" id="LR790060">
    <property type="protein sequence ID" value="CAB3265922.1"/>
    <property type="molecule type" value="mRNA"/>
</dbReference>
<keyword evidence="2" id="KW-0560">Oxidoreductase</keyword>
<keyword evidence="3" id="KW-0520">NAD</keyword>
<dbReference type="PANTHER" id="PTHR24322:SF746">
    <property type="entry name" value="SHORT CHAIN DEHYDROGENASE_REDUCTASE FAMILY 16C MEMBER 5"/>
    <property type="match status" value="1"/>
</dbReference>
<dbReference type="FunFam" id="3.40.50.720:FF:000202">
    <property type="entry name" value="Short-chain dehydrogenase/reductase family 16C member 6"/>
    <property type="match status" value="1"/>
</dbReference>
<keyword evidence="5" id="KW-0812">Transmembrane</keyword>
<dbReference type="InterPro" id="IPR036291">
    <property type="entry name" value="NAD(P)-bd_dom_sf"/>
</dbReference>
<reference evidence="6" key="1">
    <citation type="submission" date="2020-04" db="EMBL/GenBank/DDBJ databases">
        <authorList>
            <person name="Neveu A P."/>
        </authorList>
    </citation>
    <scope>NUCLEOTIDE SEQUENCE</scope>
    <source>
        <tissue evidence="6">Whole embryo</tissue>
    </source>
</reference>
<feature type="transmembrane region" description="Helical" evidence="5">
    <location>
        <begin position="6"/>
        <end position="29"/>
    </location>
</feature>
<accession>A0A6F9DR53</accession>
<dbReference type="SUPFAM" id="SSF51735">
    <property type="entry name" value="NAD(P)-binding Rossmann-fold domains"/>
    <property type="match status" value="1"/>
</dbReference>